<name>A0ABQ6NP33_9BACL</name>
<accession>A0ABQ6NP33</accession>
<feature type="transmembrane region" description="Helical" evidence="1">
    <location>
        <begin position="27"/>
        <end position="47"/>
    </location>
</feature>
<feature type="transmembrane region" description="Helical" evidence="1">
    <location>
        <begin position="53"/>
        <end position="73"/>
    </location>
</feature>
<sequence length="189" mass="21936">MQGSISVTLTKEDLVQLQLSYLFKKPYPYLLGFLYLISILDIVLAIAEKDLSSLNPFMVFIFIFVPLLAFFLIKAHKNNLKNRLVNEERQYAWSDEGVVLESDSLTVRMQWADFTGLFATKSAIYLMVNGVTAHIFPRRCFTDEQWSEFGQTVRSRIKQKKKLRGVRNLLIYVFIFIVTVGIIQYFNVS</sequence>
<keyword evidence="4" id="KW-1185">Reference proteome</keyword>
<comment type="caution">
    <text evidence="3">The sequence shown here is derived from an EMBL/GenBank/DDBJ whole genome shotgun (WGS) entry which is preliminary data.</text>
</comment>
<feature type="domain" description="YcxB-like C-terminal" evidence="2">
    <location>
        <begin position="93"/>
        <end position="150"/>
    </location>
</feature>
<dbReference type="RefSeq" id="WP_317981004.1">
    <property type="nucleotide sequence ID" value="NZ_BTCL01000015.1"/>
</dbReference>
<gene>
    <name evidence="3" type="ORF">PghCCS26_39750</name>
</gene>
<keyword evidence="1" id="KW-1133">Transmembrane helix</keyword>
<evidence type="ECO:0000259" key="2">
    <source>
        <dbReference type="Pfam" id="PF14317"/>
    </source>
</evidence>
<organism evidence="3 4">
    <name type="scientific">Paenibacillus glycanilyticus</name>
    <dbReference type="NCBI Taxonomy" id="126569"/>
    <lineage>
        <taxon>Bacteria</taxon>
        <taxon>Bacillati</taxon>
        <taxon>Bacillota</taxon>
        <taxon>Bacilli</taxon>
        <taxon>Bacillales</taxon>
        <taxon>Paenibacillaceae</taxon>
        <taxon>Paenibacillus</taxon>
    </lineage>
</organism>
<evidence type="ECO:0000313" key="4">
    <source>
        <dbReference type="Proteomes" id="UP001285921"/>
    </source>
</evidence>
<evidence type="ECO:0000256" key="1">
    <source>
        <dbReference type="SAM" id="Phobius"/>
    </source>
</evidence>
<feature type="transmembrane region" description="Helical" evidence="1">
    <location>
        <begin position="169"/>
        <end position="186"/>
    </location>
</feature>
<dbReference type="Proteomes" id="UP001285921">
    <property type="component" value="Unassembled WGS sequence"/>
</dbReference>
<proteinExistence type="predicted"/>
<keyword evidence="1" id="KW-0812">Transmembrane</keyword>
<dbReference type="EMBL" id="BTCL01000015">
    <property type="protein sequence ID" value="GMK46846.1"/>
    <property type="molecule type" value="Genomic_DNA"/>
</dbReference>
<dbReference type="Pfam" id="PF14317">
    <property type="entry name" value="YcxB"/>
    <property type="match status" value="1"/>
</dbReference>
<evidence type="ECO:0000313" key="3">
    <source>
        <dbReference type="EMBL" id="GMK46846.1"/>
    </source>
</evidence>
<reference evidence="3 4" key="1">
    <citation type="submission" date="2023-05" db="EMBL/GenBank/DDBJ databases">
        <title>Draft genome of Paenibacillus sp. CCS26.</title>
        <authorList>
            <person name="Akita H."/>
            <person name="Shinto Y."/>
            <person name="Kimura Z."/>
        </authorList>
    </citation>
    <scope>NUCLEOTIDE SEQUENCE [LARGE SCALE GENOMIC DNA]</scope>
    <source>
        <strain evidence="3 4">CCS26</strain>
    </source>
</reference>
<dbReference type="InterPro" id="IPR025588">
    <property type="entry name" value="YcxB-like_C"/>
</dbReference>
<keyword evidence="1" id="KW-0472">Membrane</keyword>
<protein>
    <recommendedName>
        <fullName evidence="2">YcxB-like C-terminal domain-containing protein</fullName>
    </recommendedName>
</protein>